<keyword evidence="3" id="KW-1185">Reference proteome</keyword>
<organism evidence="2 3">
    <name type="scientific">Setaria italica</name>
    <name type="common">Foxtail millet</name>
    <name type="synonym">Panicum italicum</name>
    <dbReference type="NCBI Taxonomy" id="4555"/>
    <lineage>
        <taxon>Eukaryota</taxon>
        <taxon>Viridiplantae</taxon>
        <taxon>Streptophyta</taxon>
        <taxon>Embryophyta</taxon>
        <taxon>Tracheophyta</taxon>
        <taxon>Spermatophyta</taxon>
        <taxon>Magnoliopsida</taxon>
        <taxon>Liliopsida</taxon>
        <taxon>Poales</taxon>
        <taxon>Poaceae</taxon>
        <taxon>PACMAD clade</taxon>
        <taxon>Panicoideae</taxon>
        <taxon>Panicodae</taxon>
        <taxon>Paniceae</taxon>
        <taxon>Cenchrinae</taxon>
        <taxon>Setaria</taxon>
    </lineage>
</organism>
<accession>K4A408</accession>
<sequence>MFVELSVPMSIHAFALFVSSVAFVHLACLTI</sequence>
<keyword evidence="1" id="KW-0472">Membrane</keyword>
<name>K4A408_SETIT</name>
<evidence type="ECO:0000256" key="1">
    <source>
        <dbReference type="SAM" id="Phobius"/>
    </source>
</evidence>
<dbReference type="InParanoid" id="K4A408"/>
<reference evidence="3" key="1">
    <citation type="journal article" date="2012" name="Nat. Biotechnol.">
        <title>Reference genome sequence of the model plant Setaria.</title>
        <authorList>
            <person name="Bennetzen J.L."/>
            <person name="Schmutz J."/>
            <person name="Wang H."/>
            <person name="Percifield R."/>
            <person name="Hawkins J."/>
            <person name="Pontaroli A.C."/>
            <person name="Estep M."/>
            <person name="Feng L."/>
            <person name="Vaughn J.N."/>
            <person name="Grimwood J."/>
            <person name="Jenkins J."/>
            <person name="Barry K."/>
            <person name="Lindquist E."/>
            <person name="Hellsten U."/>
            <person name="Deshpande S."/>
            <person name="Wang X."/>
            <person name="Wu X."/>
            <person name="Mitros T."/>
            <person name="Triplett J."/>
            <person name="Yang X."/>
            <person name="Ye C.Y."/>
            <person name="Mauro-Herrera M."/>
            <person name="Wang L."/>
            <person name="Li P."/>
            <person name="Sharma M."/>
            <person name="Sharma R."/>
            <person name="Ronald P.C."/>
            <person name="Panaud O."/>
            <person name="Kellogg E.A."/>
            <person name="Brutnell T.P."/>
            <person name="Doust A.N."/>
            <person name="Tuskan G.A."/>
            <person name="Rokhsar D."/>
            <person name="Devos K.M."/>
        </authorList>
    </citation>
    <scope>NUCLEOTIDE SEQUENCE [LARGE SCALE GENOMIC DNA]</scope>
    <source>
        <strain evidence="3">cv. Yugu1</strain>
    </source>
</reference>
<dbReference type="EMBL" id="AGNK02001287">
    <property type="status" value="NOT_ANNOTATED_CDS"/>
    <property type="molecule type" value="Genomic_DNA"/>
</dbReference>
<reference evidence="2" key="2">
    <citation type="submission" date="2018-08" db="UniProtKB">
        <authorList>
            <consortium name="EnsemblPlants"/>
        </authorList>
    </citation>
    <scope>IDENTIFICATION</scope>
    <source>
        <strain evidence="2">Yugu1</strain>
    </source>
</reference>
<evidence type="ECO:0000313" key="3">
    <source>
        <dbReference type="Proteomes" id="UP000004995"/>
    </source>
</evidence>
<dbReference type="Gramene" id="KQL26185">
    <property type="protein sequence ID" value="KQL26185"/>
    <property type="gene ID" value="SETIT_033612mg"/>
</dbReference>
<feature type="transmembrane region" description="Helical" evidence="1">
    <location>
        <begin position="6"/>
        <end position="29"/>
    </location>
</feature>
<dbReference type="EnsemblPlants" id="KQL26185">
    <property type="protein sequence ID" value="KQL26185"/>
    <property type="gene ID" value="SETIT_033612mg"/>
</dbReference>
<dbReference type="AlphaFoldDB" id="K4A408"/>
<protein>
    <submittedName>
        <fullName evidence="2">Uncharacterized protein</fullName>
    </submittedName>
</protein>
<dbReference type="Proteomes" id="UP000004995">
    <property type="component" value="Unassembled WGS sequence"/>
</dbReference>
<keyword evidence="1" id="KW-0812">Transmembrane</keyword>
<evidence type="ECO:0000313" key="2">
    <source>
        <dbReference type="EnsemblPlants" id="KQL26185"/>
    </source>
</evidence>
<dbReference type="HOGENOM" id="CLU_3400079_0_0_1"/>
<proteinExistence type="predicted"/>
<keyword evidence="1" id="KW-1133">Transmembrane helix</keyword>